<comment type="caution">
    <text evidence="2">The sequence shown here is derived from an EMBL/GenBank/DDBJ whole genome shotgun (WGS) entry which is preliminary data.</text>
</comment>
<feature type="domain" description="N-acetyltransferase" evidence="1">
    <location>
        <begin position="8"/>
        <end position="182"/>
    </location>
</feature>
<accession>A0ABX0ZXD0</accession>
<dbReference type="Gene3D" id="3.40.630.30">
    <property type="match status" value="1"/>
</dbReference>
<dbReference type="Pfam" id="PF00583">
    <property type="entry name" value="Acetyltransf_1"/>
    <property type="match status" value="1"/>
</dbReference>
<dbReference type="SUPFAM" id="SSF55729">
    <property type="entry name" value="Acyl-CoA N-acyltransferases (Nat)"/>
    <property type="match status" value="1"/>
</dbReference>
<evidence type="ECO:0000259" key="1">
    <source>
        <dbReference type="PROSITE" id="PS51186"/>
    </source>
</evidence>
<evidence type="ECO:0000313" key="2">
    <source>
        <dbReference type="EMBL" id="NJP47610.1"/>
    </source>
</evidence>
<name>A0ABX0ZXD0_9ACTN</name>
<keyword evidence="3" id="KW-1185">Reference proteome</keyword>
<protein>
    <submittedName>
        <fullName evidence="2">GNAT family N-acetyltransferase</fullName>
    </submittedName>
</protein>
<dbReference type="InterPro" id="IPR000182">
    <property type="entry name" value="GNAT_dom"/>
</dbReference>
<dbReference type="PROSITE" id="PS51186">
    <property type="entry name" value="GNAT"/>
    <property type="match status" value="1"/>
</dbReference>
<dbReference type="EMBL" id="JAATEJ010000032">
    <property type="protein sequence ID" value="NJP47610.1"/>
    <property type="molecule type" value="Genomic_DNA"/>
</dbReference>
<dbReference type="Proteomes" id="UP000734511">
    <property type="component" value="Unassembled WGS sequence"/>
</dbReference>
<proteinExistence type="predicted"/>
<reference evidence="2 3" key="1">
    <citation type="submission" date="2020-03" db="EMBL/GenBank/DDBJ databases">
        <title>WGS of actinomycetes isolated from Thailand.</title>
        <authorList>
            <person name="Thawai C."/>
        </authorList>
    </citation>
    <scope>NUCLEOTIDE SEQUENCE [LARGE SCALE GENOMIC DNA]</scope>
    <source>
        <strain evidence="2 3">PRB2-1</strain>
    </source>
</reference>
<sequence>MTATEPAYEIYEGADAARRLDDFLGVYEEVYAEPPYREGPSDVAQFVEHYHAHTRRPGMRLVLARAGGEVVGFSYGYPLPADTQWWTSVVEELPAGFTQEDGARTLAVIELAVVKPWRRRGVAAALHALLREGLHVERVTLTVRPEPEAMAAQKAYASWGYREVGRSHPWEEAPYYTAMVLDLTRQVS</sequence>
<gene>
    <name evidence="2" type="ORF">HCN08_30020</name>
</gene>
<organism evidence="2 3">
    <name type="scientific">Actinacidiphila epipremni</name>
    <dbReference type="NCBI Taxonomy" id="2053013"/>
    <lineage>
        <taxon>Bacteria</taxon>
        <taxon>Bacillati</taxon>
        <taxon>Actinomycetota</taxon>
        <taxon>Actinomycetes</taxon>
        <taxon>Kitasatosporales</taxon>
        <taxon>Streptomycetaceae</taxon>
        <taxon>Actinacidiphila</taxon>
    </lineage>
</organism>
<dbReference type="RefSeq" id="WP_167986449.1">
    <property type="nucleotide sequence ID" value="NZ_JAATEJ010000032.1"/>
</dbReference>
<evidence type="ECO:0000313" key="3">
    <source>
        <dbReference type="Proteomes" id="UP000734511"/>
    </source>
</evidence>
<dbReference type="InterPro" id="IPR016181">
    <property type="entry name" value="Acyl_CoA_acyltransferase"/>
</dbReference>